<feature type="chain" id="PRO_5011677967" evidence="3">
    <location>
        <begin position="29"/>
        <end position="242"/>
    </location>
</feature>
<evidence type="ECO:0000313" key="5">
    <source>
        <dbReference type="Proteomes" id="UP000198995"/>
    </source>
</evidence>
<dbReference type="SUPFAM" id="SSF63817">
    <property type="entry name" value="Sortase"/>
    <property type="match status" value="1"/>
</dbReference>
<keyword evidence="5" id="KW-1185">Reference proteome</keyword>
<dbReference type="Proteomes" id="UP000198995">
    <property type="component" value="Unassembled WGS sequence"/>
</dbReference>
<dbReference type="STRING" id="2741.SAMN04489866_104171"/>
<organism evidence="4 5">
    <name type="scientific">Peptococcus niger</name>
    <dbReference type="NCBI Taxonomy" id="2741"/>
    <lineage>
        <taxon>Bacteria</taxon>
        <taxon>Bacillati</taxon>
        <taxon>Bacillota</taxon>
        <taxon>Clostridia</taxon>
        <taxon>Eubacteriales</taxon>
        <taxon>Peptococcaceae</taxon>
        <taxon>Peptococcus</taxon>
    </lineage>
</organism>
<keyword evidence="3" id="KW-0732">Signal</keyword>
<accession>A0A1G6VZY7</accession>
<dbReference type="CDD" id="cd05826">
    <property type="entry name" value="Sortase_B"/>
    <property type="match status" value="1"/>
</dbReference>
<feature type="signal peptide" evidence="3">
    <location>
        <begin position="1"/>
        <end position="28"/>
    </location>
</feature>
<reference evidence="4 5" key="1">
    <citation type="submission" date="2016-10" db="EMBL/GenBank/DDBJ databases">
        <authorList>
            <person name="de Groot N.N."/>
        </authorList>
    </citation>
    <scope>NUCLEOTIDE SEQUENCE [LARGE SCALE GENOMIC DNA]</scope>
    <source>
        <strain evidence="4 5">DSM 20475</strain>
    </source>
</reference>
<feature type="active site" description="Acyl-thioester intermediate" evidence="2">
    <location>
        <position position="226"/>
    </location>
</feature>
<dbReference type="EMBL" id="FNAF01000004">
    <property type="protein sequence ID" value="SDD58355.1"/>
    <property type="molecule type" value="Genomic_DNA"/>
</dbReference>
<dbReference type="InterPro" id="IPR023365">
    <property type="entry name" value="Sortase_dom-sf"/>
</dbReference>
<dbReference type="OrthoDB" id="9806013at2"/>
<evidence type="ECO:0000256" key="3">
    <source>
        <dbReference type="SAM" id="SignalP"/>
    </source>
</evidence>
<dbReference type="RefSeq" id="WP_091791630.1">
    <property type="nucleotide sequence ID" value="NZ_FNAF01000004.1"/>
</dbReference>
<dbReference type="AlphaFoldDB" id="A0A1G6VZY7"/>
<sequence>MVSASKWLSIACLLLAVVAISFAGYAHMQNREEMNFDKGLGKAVTQQTKDSLLDIDFAALKTRNPDTVGWIRLPGTVINYPVVQTGNNKTYLDKRFDGQATEYGTIFADYRSKIYSGNNIILYGHNQSYTNPVKFSLLHKYLDEPNYVKEHPFFEFYKAEGGIKRRYKVFSAFLLNAKNSAEVNAVYKNVADEDYLSYLEGLKNRSVIQTETELYENKQAIILSTCANRSNDERALVCLIEM</sequence>
<dbReference type="Gene3D" id="2.40.260.10">
    <property type="entry name" value="Sortase"/>
    <property type="match status" value="1"/>
</dbReference>
<dbReference type="InterPro" id="IPR005754">
    <property type="entry name" value="Sortase"/>
</dbReference>
<protein>
    <submittedName>
        <fullName evidence="4">Sortase B</fullName>
    </submittedName>
</protein>
<keyword evidence="1" id="KW-0378">Hydrolase</keyword>
<evidence type="ECO:0000256" key="2">
    <source>
        <dbReference type="PIRSR" id="PIRSR605754-1"/>
    </source>
</evidence>
<dbReference type="InterPro" id="IPR009835">
    <property type="entry name" value="SrtB"/>
</dbReference>
<evidence type="ECO:0000256" key="1">
    <source>
        <dbReference type="ARBA" id="ARBA00022801"/>
    </source>
</evidence>
<evidence type="ECO:0000313" key="4">
    <source>
        <dbReference type="EMBL" id="SDD58355.1"/>
    </source>
</evidence>
<dbReference type="GO" id="GO:0016787">
    <property type="term" value="F:hydrolase activity"/>
    <property type="evidence" value="ECO:0007669"/>
    <property type="project" value="UniProtKB-KW"/>
</dbReference>
<proteinExistence type="predicted"/>
<feature type="active site" description="Proton donor/acceptor" evidence="2">
    <location>
        <position position="125"/>
    </location>
</feature>
<gene>
    <name evidence="4" type="ORF">SAMN04489866_104171</name>
</gene>
<dbReference type="Pfam" id="PF04203">
    <property type="entry name" value="Sortase"/>
    <property type="match status" value="1"/>
</dbReference>
<name>A0A1G6VZY7_PEPNI</name>